<reference evidence="12" key="1">
    <citation type="submission" date="2019-07" db="EMBL/GenBank/DDBJ databases">
        <title>Annotation for the trematode Paragonimus miyazaki's.</title>
        <authorList>
            <person name="Choi Y.-J."/>
        </authorList>
    </citation>
    <scope>NUCLEOTIDE SEQUENCE</scope>
    <source>
        <strain evidence="12">Japan</strain>
    </source>
</reference>
<keyword evidence="13" id="KW-1185">Reference proteome</keyword>
<gene>
    <name evidence="12" type="ORF">EG68_05052</name>
</gene>
<dbReference type="SMART" id="SM00220">
    <property type="entry name" value="S_TKc"/>
    <property type="match status" value="1"/>
</dbReference>
<dbReference type="GO" id="GO:0035556">
    <property type="term" value="P:intracellular signal transduction"/>
    <property type="evidence" value="ECO:0007669"/>
    <property type="project" value="TreeGrafter"/>
</dbReference>
<dbReference type="OrthoDB" id="193931at2759"/>
<keyword evidence="2" id="KW-0723">Serine/threonine-protein kinase</keyword>
<dbReference type="GO" id="GO:0050321">
    <property type="term" value="F:tau-protein kinase activity"/>
    <property type="evidence" value="ECO:0007669"/>
    <property type="project" value="TreeGrafter"/>
</dbReference>
<dbReference type="PROSITE" id="PS00108">
    <property type="entry name" value="PROTEIN_KINASE_ST"/>
    <property type="match status" value="1"/>
</dbReference>
<dbReference type="EC" id="2.7.11.1" evidence="1"/>
<organism evidence="12 13">
    <name type="scientific">Paragonimus skrjabini miyazakii</name>
    <dbReference type="NCBI Taxonomy" id="59628"/>
    <lineage>
        <taxon>Eukaryota</taxon>
        <taxon>Metazoa</taxon>
        <taxon>Spiralia</taxon>
        <taxon>Lophotrochozoa</taxon>
        <taxon>Platyhelminthes</taxon>
        <taxon>Trematoda</taxon>
        <taxon>Digenea</taxon>
        <taxon>Plagiorchiida</taxon>
        <taxon>Troglotremata</taxon>
        <taxon>Troglotrematidae</taxon>
        <taxon>Paragonimus</taxon>
    </lineage>
</organism>
<dbReference type="PANTHER" id="PTHR24346:SF49">
    <property type="entry name" value="NIM1 SERINE_THREONINE PROTEIN KINASE"/>
    <property type="match status" value="1"/>
</dbReference>
<dbReference type="GO" id="GO:0000226">
    <property type="term" value="P:microtubule cytoskeleton organization"/>
    <property type="evidence" value="ECO:0007669"/>
    <property type="project" value="TreeGrafter"/>
</dbReference>
<dbReference type="InterPro" id="IPR011009">
    <property type="entry name" value="Kinase-like_dom_sf"/>
</dbReference>
<keyword evidence="3" id="KW-0808">Transferase</keyword>
<evidence type="ECO:0000256" key="10">
    <source>
        <dbReference type="SAM" id="MobiDB-lite"/>
    </source>
</evidence>
<dbReference type="FunFam" id="1.10.510.10:FF:000571">
    <property type="entry name" value="Maternal embryonic leucine zipper kinase"/>
    <property type="match status" value="1"/>
</dbReference>
<evidence type="ECO:0000256" key="4">
    <source>
        <dbReference type="ARBA" id="ARBA00022741"/>
    </source>
</evidence>
<dbReference type="InterPro" id="IPR000719">
    <property type="entry name" value="Prot_kinase_dom"/>
</dbReference>
<evidence type="ECO:0000256" key="6">
    <source>
        <dbReference type="ARBA" id="ARBA00022840"/>
    </source>
</evidence>
<evidence type="ECO:0000256" key="1">
    <source>
        <dbReference type="ARBA" id="ARBA00012513"/>
    </source>
</evidence>
<keyword evidence="5" id="KW-0418">Kinase</keyword>
<dbReference type="PROSITE" id="PS00107">
    <property type="entry name" value="PROTEIN_KINASE_ATP"/>
    <property type="match status" value="1"/>
</dbReference>
<dbReference type="Proteomes" id="UP000822476">
    <property type="component" value="Unassembled WGS sequence"/>
</dbReference>
<evidence type="ECO:0000313" key="12">
    <source>
        <dbReference type="EMBL" id="KAF7257759.1"/>
    </source>
</evidence>
<dbReference type="PROSITE" id="PS50011">
    <property type="entry name" value="PROTEIN_KINASE_DOM"/>
    <property type="match status" value="1"/>
</dbReference>
<comment type="caution">
    <text evidence="12">The sequence shown here is derived from an EMBL/GenBank/DDBJ whole genome shotgun (WGS) entry which is preliminary data.</text>
</comment>
<dbReference type="PANTHER" id="PTHR24346">
    <property type="entry name" value="MAP/MICROTUBULE AFFINITY-REGULATING KINASE"/>
    <property type="match status" value="1"/>
</dbReference>
<feature type="binding site" evidence="9">
    <location>
        <position position="194"/>
    </location>
    <ligand>
        <name>ATP</name>
        <dbReference type="ChEBI" id="CHEBI:30616"/>
    </ligand>
</feature>
<dbReference type="GO" id="GO:0005737">
    <property type="term" value="C:cytoplasm"/>
    <property type="evidence" value="ECO:0007669"/>
    <property type="project" value="TreeGrafter"/>
</dbReference>
<proteinExistence type="predicted"/>
<evidence type="ECO:0000256" key="2">
    <source>
        <dbReference type="ARBA" id="ARBA00022527"/>
    </source>
</evidence>
<sequence>MDYPREIILHNGRVWKNSATPKQAEDKQAHSFREIEIRRYTSESSFSDIPQQFTGADIRNQDTNNTYLIVPTGGHLRSAFSEVEGLDRYAQKGSQNASSKEIERTKVTDHRIEKSLSIRGAPKESDQHVHHKNEGLTTFERIQIEFDKRHQFRSEKKYGKRIGFYRLILDIGRGNFAKVKLATHTLLNTEVAVKVIDRTKFDAKTRKLLSQELANMERLNHPNIIQVFEVHEVFQRWYLVMEYAPVGELHSYLKRHGRMEESAAKNITAQIVSAVKHMHDFGVVHRDLKAENILFLTPSYVKIGDFGFSKKIQPDDALTTFCGSPPYAAPELFVADSYGGPAVDLWALGVLIFYMVVGQLPFRGDSISKIKRLVLEGTYTIPTFVKPACEELITGLLCRPVEKRLQISQVQESTWFAGKRWSDLATNSKRSTNQIDDAPARELLHRWWDVDDWELQLALQEGPKNALTGIYRILRLQGKKFQEGKNPMTLKKRHTMKKLKENKTILSDSDNSKRNSRKYAVRHSEEVTTVDLRDQKAMKGKIEKENEHTSKTCVVI</sequence>
<dbReference type="Gene3D" id="1.10.510.10">
    <property type="entry name" value="Transferase(Phosphotransferase) domain 1"/>
    <property type="match status" value="1"/>
</dbReference>
<dbReference type="GO" id="GO:0005524">
    <property type="term" value="F:ATP binding"/>
    <property type="evidence" value="ECO:0007669"/>
    <property type="project" value="UniProtKB-UniRule"/>
</dbReference>
<keyword evidence="6 9" id="KW-0067">ATP-binding</keyword>
<accession>A0A8S9YS11</accession>
<dbReference type="FunFam" id="3.30.200.20:FF:000003">
    <property type="entry name" value="Non-specific serine/threonine protein kinase"/>
    <property type="match status" value="1"/>
</dbReference>
<feature type="region of interest" description="Disordered" evidence="10">
    <location>
        <begin position="504"/>
        <end position="526"/>
    </location>
</feature>
<dbReference type="Pfam" id="PF00069">
    <property type="entry name" value="Pkinase"/>
    <property type="match status" value="1"/>
</dbReference>
<evidence type="ECO:0000256" key="7">
    <source>
        <dbReference type="ARBA" id="ARBA00047899"/>
    </source>
</evidence>
<comment type="catalytic activity">
    <reaction evidence="8">
        <text>L-seryl-[protein] + ATP = O-phospho-L-seryl-[protein] + ADP + H(+)</text>
        <dbReference type="Rhea" id="RHEA:17989"/>
        <dbReference type="Rhea" id="RHEA-COMP:9863"/>
        <dbReference type="Rhea" id="RHEA-COMP:11604"/>
        <dbReference type="ChEBI" id="CHEBI:15378"/>
        <dbReference type="ChEBI" id="CHEBI:29999"/>
        <dbReference type="ChEBI" id="CHEBI:30616"/>
        <dbReference type="ChEBI" id="CHEBI:83421"/>
        <dbReference type="ChEBI" id="CHEBI:456216"/>
        <dbReference type="EC" id="2.7.11.1"/>
    </reaction>
</comment>
<evidence type="ECO:0000256" key="9">
    <source>
        <dbReference type="PROSITE-ProRule" id="PRU10141"/>
    </source>
</evidence>
<dbReference type="SUPFAM" id="SSF56112">
    <property type="entry name" value="Protein kinase-like (PK-like)"/>
    <property type="match status" value="1"/>
</dbReference>
<evidence type="ECO:0000259" key="11">
    <source>
        <dbReference type="PROSITE" id="PS50011"/>
    </source>
</evidence>
<dbReference type="EMBL" id="JTDE01002166">
    <property type="protein sequence ID" value="KAF7257759.1"/>
    <property type="molecule type" value="Genomic_DNA"/>
</dbReference>
<comment type="catalytic activity">
    <reaction evidence="7">
        <text>L-threonyl-[protein] + ATP = O-phospho-L-threonyl-[protein] + ADP + H(+)</text>
        <dbReference type="Rhea" id="RHEA:46608"/>
        <dbReference type="Rhea" id="RHEA-COMP:11060"/>
        <dbReference type="Rhea" id="RHEA-COMP:11605"/>
        <dbReference type="ChEBI" id="CHEBI:15378"/>
        <dbReference type="ChEBI" id="CHEBI:30013"/>
        <dbReference type="ChEBI" id="CHEBI:30616"/>
        <dbReference type="ChEBI" id="CHEBI:61977"/>
        <dbReference type="ChEBI" id="CHEBI:456216"/>
        <dbReference type="EC" id="2.7.11.1"/>
    </reaction>
</comment>
<evidence type="ECO:0000256" key="5">
    <source>
        <dbReference type="ARBA" id="ARBA00022777"/>
    </source>
</evidence>
<evidence type="ECO:0000256" key="3">
    <source>
        <dbReference type="ARBA" id="ARBA00022679"/>
    </source>
</evidence>
<protein>
    <recommendedName>
        <fullName evidence="1">non-specific serine/threonine protein kinase</fullName>
        <ecNumber evidence="1">2.7.11.1</ecNumber>
    </recommendedName>
</protein>
<evidence type="ECO:0000256" key="8">
    <source>
        <dbReference type="ARBA" id="ARBA00048679"/>
    </source>
</evidence>
<evidence type="ECO:0000313" key="13">
    <source>
        <dbReference type="Proteomes" id="UP000822476"/>
    </source>
</evidence>
<dbReference type="InterPro" id="IPR008271">
    <property type="entry name" value="Ser/Thr_kinase_AS"/>
</dbReference>
<dbReference type="AlphaFoldDB" id="A0A8S9YS11"/>
<dbReference type="InterPro" id="IPR017441">
    <property type="entry name" value="Protein_kinase_ATP_BS"/>
</dbReference>
<feature type="domain" description="Protein kinase" evidence="11">
    <location>
        <begin position="165"/>
        <end position="416"/>
    </location>
</feature>
<keyword evidence="4 9" id="KW-0547">Nucleotide-binding</keyword>
<name>A0A8S9YS11_9TREM</name>